<dbReference type="OrthoDB" id="440324at2759"/>
<feature type="compositionally biased region" description="Basic and acidic residues" evidence="8">
    <location>
        <begin position="212"/>
        <end position="221"/>
    </location>
</feature>
<dbReference type="GO" id="GO:0006325">
    <property type="term" value="P:chromatin organization"/>
    <property type="evidence" value="ECO:0007669"/>
    <property type="project" value="UniProtKB-KW"/>
</dbReference>
<dbReference type="InterPro" id="IPR015418">
    <property type="entry name" value="Eaf6"/>
</dbReference>
<keyword evidence="7" id="KW-0539">Nucleus</keyword>
<evidence type="ECO:0000256" key="1">
    <source>
        <dbReference type="ARBA" id="ARBA00004123"/>
    </source>
</evidence>
<name>A0A448ZHS0_9STRA</name>
<dbReference type="GO" id="GO:0000123">
    <property type="term" value="C:histone acetyltransferase complex"/>
    <property type="evidence" value="ECO:0007669"/>
    <property type="project" value="InterPro"/>
</dbReference>
<feature type="compositionally biased region" description="Polar residues" evidence="8">
    <location>
        <begin position="31"/>
        <end position="40"/>
    </location>
</feature>
<keyword evidence="6" id="KW-0804">Transcription</keyword>
<feature type="compositionally biased region" description="Low complexity" evidence="8">
    <location>
        <begin position="262"/>
        <end position="278"/>
    </location>
</feature>
<evidence type="ECO:0000256" key="8">
    <source>
        <dbReference type="SAM" id="MobiDB-lite"/>
    </source>
</evidence>
<evidence type="ECO:0000256" key="2">
    <source>
        <dbReference type="ARBA" id="ARBA00010916"/>
    </source>
</evidence>
<dbReference type="Pfam" id="PF09340">
    <property type="entry name" value="NuA4"/>
    <property type="match status" value="1"/>
</dbReference>
<feature type="compositionally biased region" description="Polar residues" evidence="8">
    <location>
        <begin position="227"/>
        <end position="239"/>
    </location>
</feature>
<reference evidence="9 10" key="1">
    <citation type="submission" date="2019-01" db="EMBL/GenBank/DDBJ databases">
        <authorList>
            <person name="Ferrante I. M."/>
        </authorList>
    </citation>
    <scope>NUCLEOTIDE SEQUENCE [LARGE SCALE GENOMIC DNA]</scope>
    <source>
        <strain evidence="9 10">B856</strain>
    </source>
</reference>
<evidence type="ECO:0000313" key="9">
    <source>
        <dbReference type="EMBL" id="VEU41583.1"/>
    </source>
</evidence>
<feature type="region of interest" description="Disordered" evidence="8">
    <location>
        <begin position="24"/>
        <end position="78"/>
    </location>
</feature>
<feature type="region of interest" description="Disordered" evidence="8">
    <location>
        <begin position="181"/>
        <end position="422"/>
    </location>
</feature>
<dbReference type="GO" id="GO:0005634">
    <property type="term" value="C:nucleus"/>
    <property type="evidence" value="ECO:0007669"/>
    <property type="project" value="UniProtKB-SubCell"/>
</dbReference>
<dbReference type="Proteomes" id="UP000291116">
    <property type="component" value="Unassembled WGS sequence"/>
</dbReference>
<sequence>MKYFSRPSGISLSFFLKRKWEKEEQGKKTQRLQQGPSTSGSDDKEEQPWNKTSKDDNATSSDEQSRSESWQPKLRLNQDQELTRDETYELSKRVFTTAELEERIWKTTTAMFDIQRQIHRGEEIYYEDTYNHGSIYKGWDAFVDMKDVGISSSSGGGVIQTSTNRRVPTDARWFSTSCASVSRTTPPARFPPPLVPQESLLSTTKLSAIPDQQEKEKRSSDYGKTTKPPSLGTSTTNKIAASLPNVPAKNTVTKIESKSETDASSSSSFRTSQRVASSAATIADSTKASTTTKLPTRRLPTPGMKAENPASTRKKRKSTTAASSVEPHPKKAQVKSFEAKGGFKDPAAGNSQKPTATVMTRGSKSEHGSSVIKSEKNQGASPPPASSKLYGDSPGKRETPSKRQNDVETPVPRKRGRPRRKT</sequence>
<keyword evidence="10" id="KW-1185">Reference proteome</keyword>
<keyword evidence="5" id="KW-0175">Coiled coil</keyword>
<evidence type="ECO:0000256" key="7">
    <source>
        <dbReference type="ARBA" id="ARBA00023242"/>
    </source>
</evidence>
<feature type="compositionally biased region" description="Basic residues" evidence="8">
    <location>
        <begin position="412"/>
        <end position="422"/>
    </location>
</feature>
<feature type="compositionally biased region" description="Low complexity" evidence="8">
    <location>
        <begin position="290"/>
        <end position="302"/>
    </location>
</feature>
<evidence type="ECO:0000256" key="5">
    <source>
        <dbReference type="ARBA" id="ARBA00023054"/>
    </source>
</evidence>
<organism evidence="9 10">
    <name type="scientific">Pseudo-nitzschia multistriata</name>
    <dbReference type="NCBI Taxonomy" id="183589"/>
    <lineage>
        <taxon>Eukaryota</taxon>
        <taxon>Sar</taxon>
        <taxon>Stramenopiles</taxon>
        <taxon>Ochrophyta</taxon>
        <taxon>Bacillariophyta</taxon>
        <taxon>Bacillariophyceae</taxon>
        <taxon>Bacillariophycidae</taxon>
        <taxon>Bacillariales</taxon>
        <taxon>Bacillariaceae</taxon>
        <taxon>Pseudo-nitzschia</taxon>
    </lineage>
</organism>
<keyword evidence="4" id="KW-0805">Transcription regulation</keyword>
<feature type="compositionally biased region" description="Polar residues" evidence="8">
    <location>
        <begin position="349"/>
        <end position="362"/>
    </location>
</feature>
<feature type="compositionally biased region" description="Polar residues" evidence="8">
    <location>
        <begin position="279"/>
        <end position="289"/>
    </location>
</feature>
<gene>
    <name evidence="9" type="ORF">PSNMU_V1.4_AUG-EV-PASAV3_0085110</name>
</gene>
<proteinExistence type="inferred from homology"/>
<dbReference type="AlphaFoldDB" id="A0A448ZHS0"/>
<comment type="subcellular location">
    <subcellularLocation>
        <location evidence="1">Nucleus</location>
    </subcellularLocation>
</comment>
<dbReference type="EMBL" id="CAACVS010000366">
    <property type="protein sequence ID" value="VEU41583.1"/>
    <property type="molecule type" value="Genomic_DNA"/>
</dbReference>
<feature type="compositionally biased region" description="Basic and acidic residues" evidence="8">
    <location>
        <begin position="394"/>
        <end position="406"/>
    </location>
</feature>
<evidence type="ECO:0000256" key="4">
    <source>
        <dbReference type="ARBA" id="ARBA00023015"/>
    </source>
</evidence>
<evidence type="ECO:0000313" key="10">
    <source>
        <dbReference type="Proteomes" id="UP000291116"/>
    </source>
</evidence>
<keyword evidence="3" id="KW-0156">Chromatin regulator</keyword>
<feature type="compositionally biased region" description="Basic and acidic residues" evidence="8">
    <location>
        <begin position="46"/>
        <end position="57"/>
    </location>
</feature>
<protein>
    <recommendedName>
        <fullName evidence="11">Chromatin modification-related protein EAF6</fullName>
    </recommendedName>
</protein>
<comment type="similarity">
    <text evidence="2">Belongs to the EAF6 family.</text>
</comment>
<evidence type="ECO:0008006" key="11">
    <source>
        <dbReference type="Google" id="ProtNLM"/>
    </source>
</evidence>
<accession>A0A448ZHS0</accession>
<evidence type="ECO:0000256" key="3">
    <source>
        <dbReference type="ARBA" id="ARBA00022853"/>
    </source>
</evidence>
<evidence type="ECO:0000256" key="6">
    <source>
        <dbReference type="ARBA" id="ARBA00023163"/>
    </source>
</evidence>
<feature type="compositionally biased region" description="Polar residues" evidence="8">
    <location>
        <begin position="58"/>
        <end position="70"/>
    </location>
</feature>